<evidence type="ECO:0000256" key="2">
    <source>
        <dbReference type="SAM" id="MobiDB-lite"/>
    </source>
</evidence>
<accession>A0A1R2BC85</accession>
<evidence type="ECO:0000313" key="3">
    <source>
        <dbReference type="EMBL" id="OMJ74383.1"/>
    </source>
</evidence>
<dbReference type="OrthoDB" id="328029at2759"/>
<evidence type="ECO:0000256" key="1">
    <source>
        <dbReference type="SAM" id="Coils"/>
    </source>
</evidence>
<reference evidence="3 4" key="1">
    <citation type="submission" date="2016-11" db="EMBL/GenBank/DDBJ databases">
        <title>The macronuclear genome of Stentor coeruleus: a giant cell with tiny introns.</title>
        <authorList>
            <person name="Slabodnick M."/>
            <person name="Ruby J.G."/>
            <person name="Reiff S.B."/>
            <person name="Swart E.C."/>
            <person name="Gosai S."/>
            <person name="Prabakaran S."/>
            <person name="Witkowska E."/>
            <person name="Larue G.E."/>
            <person name="Fisher S."/>
            <person name="Freeman R.M."/>
            <person name="Gunawardena J."/>
            <person name="Chu W."/>
            <person name="Stover N.A."/>
            <person name="Gregory B.D."/>
            <person name="Nowacki M."/>
            <person name="Derisi J."/>
            <person name="Roy S.W."/>
            <person name="Marshall W.F."/>
            <person name="Sood P."/>
        </authorList>
    </citation>
    <scope>NUCLEOTIDE SEQUENCE [LARGE SCALE GENOMIC DNA]</scope>
    <source>
        <strain evidence="3">WM001</strain>
    </source>
</reference>
<feature type="compositionally biased region" description="Polar residues" evidence="2">
    <location>
        <begin position="651"/>
        <end position="663"/>
    </location>
</feature>
<keyword evidence="1" id="KW-0175">Coiled coil</keyword>
<organism evidence="3 4">
    <name type="scientific">Stentor coeruleus</name>
    <dbReference type="NCBI Taxonomy" id="5963"/>
    <lineage>
        <taxon>Eukaryota</taxon>
        <taxon>Sar</taxon>
        <taxon>Alveolata</taxon>
        <taxon>Ciliophora</taxon>
        <taxon>Postciliodesmatophora</taxon>
        <taxon>Heterotrichea</taxon>
        <taxon>Heterotrichida</taxon>
        <taxon>Stentoridae</taxon>
        <taxon>Stentor</taxon>
    </lineage>
</organism>
<feature type="region of interest" description="Disordered" evidence="2">
    <location>
        <begin position="647"/>
        <end position="671"/>
    </location>
</feature>
<name>A0A1R2BC85_9CILI</name>
<keyword evidence="4" id="KW-1185">Reference proteome</keyword>
<protein>
    <submittedName>
        <fullName evidence="3">Uncharacterized protein</fullName>
    </submittedName>
</protein>
<feature type="coiled-coil region" evidence="1">
    <location>
        <begin position="1066"/>
        <end position="1174"/>
    </location>
</feature>
<feature type="coiled-coil region" evidence="1">
    <location>
        <begin position="862"/>
        <end position="903"/>
    </location>
</feature>
<feature type="coiled-coil region" evidence="1">
    <location>
        <begin position="1884"/>
        <end position="1992"/>
    </location>
</feature>
<sequence length="2134" mass="248844">MDQSKLKHLSFQSELQEMRKRIEDKQGIDLELEKVLQENQDLKSALEDANRGNYFSQQISDMYKEKASVESIVEARVQEEREKNERKNSRILEILKQKDMFIEEKKRKIDELQKLVTELQDQLAHAHNIIESADSPVKELEKKVQSQAETIKALNYELRNAKMLEKNLQDMKAKRDEQDAMIKKLMEDGQRIRKREEGILNLQTKQEMVKSQQEKVLKEKDQIISELQNKVSSQSSYIEALINKFPNSSYQEILTKVLSLEAENKLLCTQLAELGKDVPSDFSNVFQTNEQMGFELSLKNREIIDLQNHVMSLQKRENTDESSKRIQEDIENSKKLSQQLEEAQFLIKNLEQSNKDLQLQLASALQGPNSESFVQNIAAQTQLVSRLNARILNLKEREEVALKKLSECEEANKELKKFMDTDRTRVGKSPKRAVKSEIMQTEAELFIENKENPWESFEKARYDRKIAELSKENVELQNKCYEIMKTAHKANARIAEIEVSHMEELAQLQKESILLSKEIENLQDLNMMHENRVKDMQTIVDNTKAEMKELAKNAEKIEYELKDRNEELEMIISELKVENSLKESCIQERTAQVAVLLESLEGNENKGELAMQVSHCKAVEGSLNRQIIELKGTVAALNQQIDQESKKAQKFQKSNETLQQANDKSTKNSEDLSKLMTNLNDKIRSLESELAQANANVKRCNENEKDLKSRIEIYINQISAMQKAHVNNIATERQAYAEEILRIQEENEPFDYEFQYNRPLIAALNSFSISIKSLSSKVDLKDIVEKLKNIVMVADKEVFIIEKKLKDLEILYKESVVFKNLDQDNLMIVEKLKEQIFSLTEELKIWRNPKNMPNPEIYSNRIKMLEKELTDRNTLITTLENELLDLKKNSEIMELRVKRLQDKTKCDEIFSLAADKQRSAKVEEEIIRKLKVRDEEIKGYLDAHLTKILLTCPDANKVLELTREISSLKLQVFDLEKKQRAETQTVEFLQKANTELLELVYESEQKEVGISITQYGPLLQQLQQKSQEAHKLKEALETRKEENCFLQQKLEEMRKELQGLKGNQSSQNFKNREIELTNEIKSLKEKQKREIQLLKVSNQELLQEKVRELEMEYEELKEKYQDGNTPGEYRAQNQQFTKTIENLLGEKTRLIEELETLRQKLKDSYVNCDKIKEELKIIKDTLSEVSVLQEVVETKPGTKQIKKLTLDKSKLSSTGRLIRALVAAKLGEADASRKLQKSAEAQMSLQKTFQTVSDSLRSLTSQHLAFQRYLKIQKVPIPEGEFSGILEANEPSSMNEHDFSELAELRMLQIQSWCEYKPLSRVLSPVQFPEEDIGSLIEGIVYLTDLLAGEEQKSNQSIEIVQRTVIRSLNKSLQALIKPTDGLASLLEYKPSDKEDRQLWYVELLEGQVQNLHECLERLIDFTQKISIEVTGNTLTAGQYRGAALDLAKSTKETSSELDIIRSLCLLIKSDLHDIKSGESTPSDYKERAYLAEAMKRKLEEEILKIRMEHSYKIADMSEAEKLLKTENEELKSAHELYENKIQDQQKQITQCVTKIAKLEIDLKSSNDKYEQLMHNNVELHEANESLAKRMERLQKEHKQRMYDAQDQMTSKDKLMMEVQKQSKILTEEKGKTVQENNALKKQLKELRNELENNKEQEKEAKELKEMRRNFEDLRFEYKKNTESHKKEIEQMLIVVSELEEKYKKMKHKYGKAKNYITTKCKNKEEDVSLLKHTFNAQILSVKNEAKDKIKEYTGQITNLQGLLKEKMEQLEEETKKRADNEEKNKGSIQSEVETQLKIAVLEEKLRNANAQHEQDVRKLSEELEKAKTDHEKLIMKLQENFTSAELLTDFIKKSEYEKQSMDTAFKAEMAVMNKKDREKDLLIDTLKKKISEYMNKSTELEQKNASVASATREIDDLKSKVSDLQNIKNQQRSRIKELESKIREMEELRQVEEQRHTTKLNEIHKEIQSSYEEFEKTTAKLEGQIESLKEQYLLDMRRQKGVKKASESMDYMFQISKRDGVISNLKKELKQKTLKLDGKKKPEIDTKEEVLILQNQVFKLKAIIKNLEHQLSYVKEEAEKLRSEIDFSLQIQDEIKEKDVSTRREIMELEKKHNAEMQTVLEEYNRLLYSRKA</sequence>
<dbReference type="Proteomes" id="UP000187209">
    <property type="component" value="Unassembled WGS sequence"/>
</dbReference>
<feature type="coiled-coil region" evidence="1">
    <location>
        <begin position="77"/>
        <end position="230"/>
    </location>
</feature>
<gene>
    <name evidence="3" type="ORF">SteCoe_26710</name>
</gene>
<feature type="coiled-coil region" evidence="1">
    <location>
        <begin position="1514"/>
        <end position="1716"/>
    </location>
</feature>
<evidence type="ECO:0000313" key="4">
    <source>
        <dbReference type="Proteomes" id="UP000187209"/>
    </source>
</evidence>
<comment type="caution">
    <text evidence="3">The sequence shown here is derived from an EMBL/GenBank/DDBJ whole genome shotgun (WGS) entry which is preliminary data.</text>
</comment>
<proteinExistence type="predicted"/>
<feature type="coiled-coil region" evidence="1">
    <location>
        <begin position="1743"/>
        <end position="1841"/>
    </location>
</feature>
<feature type="coiled-coil region" evidence="1">
    <location>
        <begin position="505"/>
        <end position="567"/>
    </location>
</feature>
<dbReference type="EMBL" id="MPUH01000755">
    <property type="protein sequence ID" value="OMJ74383.1"/>
    <property type="molecule type" value="Genomic_DNA"/>
</dbReference>
<feature type="coiled-coil region" evidence="1">
    <location>
        <begin position="323"/>
        <end position="397"/>
    </location>
</feature>